<proteinExistence type="predicted"/>
<sequence length="923" mass="100554">MTPESDATQFFGRADLVESARSSDAPLTLLVGDSGIGKTALLRHVQRDFQGALAPAPVEVFSRDGAFVDAILDVMVDAVGQIIADDVWSTRRHQAEEFLAKLARRSGGLVIQLIQEALLQRLRLWFGERSIQLASEFKDVFGSTESNGLSTSVEAARSDNVLPELVTFASEILEVSGRDEFSIGLDRIEILPETDIRRLADLARMLPARVGLKATLQDTSEEGARTLQLLDSVGGYDVRTIRVDGLSESAVREALVAAGLDEARTPEVHHQTGGYPLHLGDLIRHLETGGQLGSEPINAKFGKLIQSRWDGLTPTCRTAARQLCMIGRPLPVQLVLETLEVGESDWFNTVDTLKSERIFTQTVDGQPWFHEQRRRWLVDSLSPTERQSGAARIIPAVSELAQSQVGWRYGPTLAELIEEAGTEIVDPDFKRLSVLSDSELAIAAALLELDSTRSNPTDAAAALAHARRFFGADGDLVAALERLTLAGLTAVEQVLPGRVPLVEMSFGRAIAVAVGGMCHRRLGRMPIPAIGLAAWTDVLGTPNSPKKFAVCGIGEPIPGDVIWETHIAEGRATRTLRPLHGCYAAGDLGGTPIFAVATTDPGQERQLAAAWADAKGELGGRTLEVHQVLEFPATRFRAGRWSVAANDLVGRPPSAKEDSGLALQDDVRVLSDIREAARLAMDPVDQLLTGMIKPMHFYYQEDFGRSTVLRVLGQSAGVTSCSTLDIGRFGSPLASLHYAEHLQLPYGCEVVGMTTGARLDRAHPMRRFAKQTDERLVSFNRHHPRIEVDIREGYLEQWLGPYLEDRYQDARGLYDAVSMAGFFEPTPYEVFLVAAPSSPESPVSSVFAWSALRPSDEMKINYRLFEAPGKVSGLNVLPEVFPQYTSPSFSSGSLAATLADVAGYGKDDVSIFQSIRDLELLPN</sequence>
<accession>R4Z3W9</accession>
<protein>
    <submittedName>
        <fullName evidence="1">Uncharacterized protein</fullName>
    </submittedName>
</protein>
<dbReference type="InterPro" id="IPR027417">
    <property type="entry name" value="P-loop_NTPase"/>
</dbReference>
<dbReference type="EMBL" id="CANL01000067">
    <property type="protein sequence ID" value="CCM65355.1"/>
    <property type="molecule type" value="Genomic_DNA"/>
</dbReference>
<dbReference type="AlphaFoldDB" id="R4Z3W9"/>
<evidence type="ECO:0000313" key="1">
    <source>
        <dbReference type="EMBL" id="CCM65355.1"/>
    </source>
</evidence>
<evidence type="ECO:0000313" key="2">
    <source>
        <dbReference type="Proteomes" id="UP000018291"/>
    </source>
</evidence>
<gene>
    <name evidence="1" type="ORF">BN381_70054</name>
</gene>
<organism evidence="1 2">
    <name type="scientific">Candidatus Neomicrothrix parvicella RN1</name>
    <dbReference type="NCBI Taxonomy" id="1229780"/>
    <lineage>
        <taxon>Bacteria</taxon>
        <taxon>Bacillati</taxon>
        <taxon>Actinomycetota</taxon>
        <taxon>Acidimicrobiia</taxon>
        <taxon>Acidimicrobiales</taxon>
        <taxon>Microthrixaceae</taxon>
        <taxon>Candidatus Neomicrothrix</taxon>
    </lineage>
</organism>
<name>R4Z3W9_9ACTN</name>
<dbReference type="Gene3D" id="3.40.50.300">
    <property type="entry name" value="P-loop containing nucleotide triphosphate hydrolases"/>
    <property type="match status" value="1"/>
</dbReference>
<comment type="caution">
    <text evidence="1">The sequence shown here is derived from an EMBL/GenBank/DDBJ whole genome shotgun (WGS) entry which is preliminary data.</text>
</comment>
<keyword evidence="2" id="KW-1185">Reference proteome</keyword>
<dbReference type="HOGENOM" id="CLU_316100_0_0_11"/>
<reference evidence="1 2" key="1">
    <citation type="journal article" date="2013" name="ISME J.">
        <title>Metabolic model for the filamentous 'Candidatus Microthrix parvicella' based on genomic and metagenomic analyses.</title>
        <authorList>
            <person name="Jon McIlroy S."/>
            <person name="Kristiansen R."/>
            <person name="Albertsen M."/>
            <person name="Michael Karst S."/>
            <person name="Rossetti S."/>
            <person name="Lund Nielsen J."/>
            <person name="Tandoi V."/>
            <person name="James Seviour R."/>
            <person name="Nielsen P.H."/>
        </authorList>
    </citation>
    <scope>NUCLEOTIDE SEQUENCE [LARGE SCALE GENOMIC DNA]</scope>
    <source>
        <strain evidence="1 2">RN1</strain>
    </source>
</reference>
<dbReference type="STRING" id="1229780.BN381_70054"/>
<dbReference type="Proteomes" id="UP000018291">
    <property type="component" value="Unassembled WGS sequence"/>
</dbReference>